<sequence length="125" mass="14146">MRVRDIYYQTPHFRSKKINQYMELPYTYHLYSILTLALFFNVISEAKAENITFAQAAEAAWSLDPGRTELNTNYHSASVRVEAARSWFAGAPTVVGQYFDDHAIGTNEGYTTYQGGVSVPLWLPG</sequence>
<keyword evidence="1" id="KW-1133">Transmembrane helix</keyword>
<dbReference type="Proteomes" id="UP001176960">
    <property type="component" value="Unassembled WGS sequence"/>
</dbReference>
<proteinExistence type="predicted"/>
<accession>A0AA35USB0</accession>
<keyword evidence="3" id="KW-1185">Reference proteome</keyword>
<keyword evidence="1" id="KW-0812">Transmembrane</keyword>
<keyword evidence="1" id="KW-0472">Membrane</keyword>
<protein>
    <submittedName>
        <fullName evidence="2">Uncharacterized protein</fullName>
    </submittedName>
</protein>
<dbReference type="AlphaFoldDB" id="A0AA35USB0"/>
<evidence type="ECO:0000256" key="1">
    <source>
        <dbReference type="SAM" id="Phobius"/>
    </source>
</evidence>
<evidence type="ECO:0000313" key="2">
    <source>
        <dbReference type="EMBL" id="CAI9121271.1"/>
    </source>
</evidence>
<comment type="caution">
    <text evidence="2">The sequence shown here is derived from an EMBL/GenBank/DDBJ whole genome shotgun (WGS) entry which is preliminary data.</text>
</comment>
<gene>
    <name evidence="2" type="ORF">LMG32879_002118</name>
</gene>
<name>A0AA35USB0_9PROT</name>
<organism evidence="2 3">
    <name type="scientific">Brytella acorum</name>
    <dbReference type="NCBI Taxonomy" id="2959299"/>
    <lineage>
        <taxon>Bacteria</taxon>
        <taxon>Pseudomonadati</taxon>
        <taxon>Pseudomonadota</taxon>
        <taxon>Alphaproteobacteria</taxon>
        <taxon>Acetobacterales</taxon>
        <taxon>Acetobacteraceae</taxon>
        <taxon>Brytella</taxon>
    </lineage>
</organism>
<dbReference type="RefSeq" id="WP_289843291.1">
    <property type="nucleotide sequence ID" value="NZ_CATKSH010000012.1"/>
</dbReference>
<feature type="transmembrane region" description="Helical" evidence="1">
    <location>
        <begin position="26"/>
        <end position="43"/>
    </location>
</feature>
<dbReference type="EMBL" id="CATKSH010000012">
    <property type="protein sequence ID" value="CAI9121271.1"/>
    <property type="molecule type" value="Genomic_DNA"/>
</dbReference>
<evidence type="ECO:0000313" key="3">
    <source>
        <dbReference type="Proteomes" id="UP001176960"/>
    </source>
</evidence>
<reference evidence="2" key="1">
    <citation type="submission" date="2023-03" db="EMBL/GenBank/DDBJ databases">
        <authorList>
            <person name="Cleenwerck I."/>
        </authorList>
    </citation>
    <scope>NUCLEOTIDE SEQUENCE</scope>
    <source>
        <strain evidence="2">LMG 32879</strain>
    </source>
</reference>